<evidence type="ECO:0000256" key="8">
    <source>
        <dbReference type="PIRSR" id="PIRSR000294-1"/>
    </source>
</evidence>
<keyword evidence="7 9" id="KW-0408">Iron</keyword>
<keyword evidence="6" id="KW-0560">Oxidoreductase</keyword>
<dbReference type="Pfam" id="PF03150">
    <property type="entry name" value="CCP_MauG"/>
    <property type="match status" value="1"/>
</dbReference>
<comment type="PTM">
    <text evidence="8">Binds 2 heme groups per subunit.</text>
</comment>
<feature type="binding site" description="axial binding residue" evidence="9">
    <location>
        <position position="59"/>
    </location>
    <ligand>
        <name>heme c</name>
        <dbReference type="ChEBI" id="CHEBI:61717"/>
        <label>1</label>
    </ligand>
    <ligandPart>
        <name>Fe</name>
        <dbReference type="ChEBI" id="CHEBI:18248"/>
    </ligandPart>
</feature>
<dbReference type="SUPFAM" id="SSF46626">
    <property type="entry name" value="Cytochrome c"/>
    <property type="match status" value="2"/>
</dbReference>
<dbReference type="AlphaFoldDB" id="A0AAE6X484"/>
<dbReference type="PROSITE" id="PS51007">
    <property type="entry name" value="CYTC"/>
    <property type="match status" value="2"/>
</dbReference>
<protein>
    <submittedName>
        <fullName evidence="13">Cytochrome c peroxidase</fullName>
    </submittedName>
    <submittedName>
        <fullName evidence="12">Methylamine utilization protein MauG</fullName>
    </submittedName>
</protein>
<evidence type="ECO:0000259" key="11">
    <source>
        <dbReference type="PROSITE" id="PS51007"/>
    </source>
</evidence>
<proteinExistence type="predicted"/>
<feature type="binding site" description="covalent" evidence="8">
    <location>
        <position position="58"/>
    </location>
    <ligand>
        <name>heme c</name>
        <dbReference type="ChEBI" id="CHEBI:61717"/>
        <label>1</label>
    </ligand>
</feature>
<dbReference type="InterPro" id="IPR026259">
    <property type="entry name" value="MauG/Cytc_peroxidase"/>
</dbReference>
<feature type="binding site" description="covalent" evidence="8">
    <location>
        <position position="230"/>
    </location>
    <ligand>
        <name>heme c</name>
        <dbReference type="ChEBI" id="CHEBI:61717"/>
        <label>2</label>
    </ligand>
</feature>
<dbReference type="Proteomes" id="UP000502287">
    <property type="component" value="Chromosome"/>
</dbReference>
<evidence type="ECO:0000256" key="5">
    <source>
        <dbReference type="ARBA" id="ARBA00022764"/>
    </source>
</evidence>
<dbReference type="InterPro" id="IPR004852">
    <property type="entry name" value="Di-haem_cyt_c_peroxidsae"/>
</dbReference>
<dbReference type="InterPro" id="IPR051395">
    <property type="entry name" value="Cytochrome_c_Peroxidase/MauG"/>
</dbReference>
<keyword evidence="2 8" id="KW-0349">Heme</keyword>
<dbReference type="PANTHER" id="PTHR30600:SF10">
    <property type="entry name" value="BLL6722 PROTEIN"/>
    <property type="match status" value="1"/>
</dbReference>
<evidence type="ECO:0000256" key="9">
    <source>
        <dbReference type="PIRSR" id="PIRSR000294-2"/>
    </source>
</evidence>
<reference evidence="12 15" key="1">
    <citation type="submission" date="2016-03" db="EMBL/GenBank/DDBJ databases">
        <authorList>
            <person name="Hansen M.J."/>
            <person name="Bojesen A.M."/>
            <person name="Planet P."/>
        </authorList>
    </citation>
    <scope>NUCLEOTIDE SEQUENCE [LARGE SCALE GENOMIC DNA]</scope>
    <source>
        <strain evidence="12 15">HPA 21</strain>
    </source>
</reference>
<evidence type="ECO:0000256" key="6">
    <source>
        <dbReference type="ARBA" id="ARBA00023002"/>
    </source>
</evidence>
<dbReference type="GO" id="GO:0009055">
    <property type="term" value="F:electron transfer activity"/>
    <property type="evidence" value="ECO:0007669"/>
    <property type="project" value="InterPro"/>
</dbReference>
<keyword evidence="4 10" id="KW-0732">Signal</keyword>
<evidence type="ECO:0000256" key="3">
    <source>
        <dbReference type="ARBA" id="ARBA00022723"/>
    </source>
</evidence>
<evidence type="ECO:0000256" key="4">
    <source>
        <dbReference type="ARBA" id="ARBA00022729"/>
    </source>
</evidence>
<comment type="cofactor">
    <cofactor evidence="8">
        <name>heme</name>
        <dbReference type="ChEBI" id="CHEBI:30413"/>
    </cofactor>
    <text evidence="8">Binds 2 heme groups.</text>
</comment>
<keyword evidence="14" id="KW-1185">Reference proteome</keyword>
<evidence type="ECO:0000256" key="7">
    <source>
        <dbReference type="ARBA" id="ARBA00023004"/>
    </source>
</evidence>
<reference evidence="13 14" key="2">
    <citation type="submission" date="2018-11" db="EMBL/GenBank/DDBJ databases">
        <title>Genomic Encyclopedia of Type Strains, Phase IV (KMG-IV): sequencing the most valuable type-strain genomes for metagenomic binning, comparative biology and taxonomic classification.</title>
        <authorList>
            <person name="Goeker M."/>
        </authorList>
    </citation>
    <scope>NUCLEOTIDE SEQUENCE [LARGE SCALE GENOMIC DNA]</scope>
    <source>
        <strain evidence="13 14">DSM 25797</strain>
    </source>
</reference>
<keyword evidence="5" id="KW-0574">Periplasm</keyword>
<evidence type="ECO:0000313" key="12">
    <source>
        <dbReference type="EMBL" id="QIM64003.1"/>
    </source>
</evidence>
<accession>A0AAE6X484</accession>
<dbReference type="RefSeq" id="WP_123955615.1">
    <property type="nucleotide sequence ID" value="NZ_CP015029.1"/>
</dbReference>
<feature type="binding site" description="axial binding residue" evidence="9">
    <location>
        <position position="234"/>
    </location>
    <ligand>
        <name>heme c</name>
        <dbReference type="ChEBI" id="CHEBI:61717"/>
        <label>2</label>
    </ligand>
    <ligandPart>
        <name>Fe</name>
        <dbReference type="ChEBI" id="CHEBI:18248"/>
    </ligandPart>
</feature>
<keyword evidence="3 9" id="KW-0479">Metal-binding</keyword>
<evidence type="ECO:0000256" key="1">
    <source>
        <dbReference type="ARBA" id="ARBA00004418"/>
    </source>
</evidence>
<dbReference type="KEGG" id="fcl:A4G17_00330"/>
<dbReference type="Gene3D" id="1.10.760.10">
    <property type="entry name" value="Cytochrome c-like domain"/>
    <property type="match status" value="2"/>
</dbReference>
<feature type="signal peptide" evidence="10">
    <location>
        <begin position="1"/>
        <end position="20"/>
    </location>
</feature>
<dbReference type="InterPro" id="IPR009056">
    <property type="entry name" value="Cyt_c-like_dom"/>
</dbReference>
<comment type="subcellular location">
    <subcellularLocation>
        <location evidence="1">Periplasm</location>
    </subcellularLocation>
</comment>
<keyword evidence="13" id="KW-0575">Peroxidase</keyword>
<evidence type="ECO:0000256" key="2">
    <source>
        <dbReference type="ARBA" id="ARBA00022617"/>
    </source>
</evidence>
<name>A0AAE6X484_9PAST</name>
<dbReference type="GO" id="GO:0046872">
    <property type="term" value="F:metal ion binding"/>
    <property type="evidence" value="ECO:0007669"/>
    <property type="project" value="UniProtKB-KW"/>
</dbReference>
<dbReference type="PANTHER" id="PTHR30600">
    <property type="entry name" value="CYTOCHROME C PEROXIDASE-RELATED"/>
    <property type="match status" value="1"/>
</dbReference>
<feature type="domain" description="Cytochrome c" evidence="11">
    <location>
        <begin position="213"/>
        <end position="377"/>
    </location>
</feature>
<sequence>MMKILPLVFPLICLSAQTAALEPEPRTMPPTIDKALLGQILFFDKNLSFTGNLNCASCHSPDHAFVDVRETSAQGMVSQGDDPHKFGNRNSPTMMYAKFSPAFHFDEQAKEYVGGQFWDGRAADLQEQAGNPPLDPLEMAMPDKLEVVKRLWQTPMYVNLLTAHYGKDVWKSVETVYAAMEEAISTFQQQKQLLAPFDAKYDKFLQGKAALTEQEEQGRELFFDSQGANCASCHQLQQHVGHFEETFTNYRYYNLGVPKNRRLLSHNQLSDEFVDLGLFANPKVKGDEMQKGKFKVPTLRNVAVTAPYMHNGVFKELRTVLLFLDHYNNPIRKINPETDRLWSEPEYAPTVAHNKLKAKALSDAEIDALEAFLKTLTDERYEALLK</sequence>
<feature type="chain" id="PRO_5042103710" evidence="10">
    <location>
        <begin position="21"/>
        <end position="386"/>
    </location>
</feature>
<dbReference type="GO" id="GO:0004130">
    <property type="term" value="F:cytochrome-c peroxidase activity"/>
    <property type="evidence" value="ECO:0007669"/>
    <property type="project" value="TreeGrafter"/>
</dbReference>
<evidence type="ECO:0000256" key="10">
    <source>
        <dbReference type="SAM" id="SignalP"/>
    </source>
</evidence>
<dbReference type="InterPro" id="IPR036909">
    <property type="entry name" value="Cyt_c-like_dom_sf"/>
</dbReference>
<dbReference type="PIRSF" id="PIRSF000294">
    <property type="entry name" value="Cytochrome-c_peroxidase"/>
    <property type="match status" value="1"/>
</dbReference>
<evidence type="ECO:0000313" key="15">
    <source>
        <dbReference type="Proteomes" id="UP000502287"/>
    </source>
</evidence>
<feature type="domain" description="Cytochrome c" evidence="11">
    <location>
        <begin position="33"/>
        <end position="155"/>
    </location>
</feature>
<dbReference type="EMBL" id="RKQT01000001">
    <property type="protein sequence ID" value="RPE95674.1"/>
    <property type="molecule type" value="Genomic_DNA"/>
</dbReference>
<evidence type="ECO:0000313" key="14">
    <source>
        <dbReference type="Proteomes" id="UP000276901"/>
    </source>
</evidence>
<organism evidence="12 15">
    <name type="scientific">Frederiksenia canicola</name>
    <dbReference type="NCBI Taxonomy" id="123824"/>
    <lineage>
        <taxon>Bacteria</taxon>
        <taxon>Pseudomonadati</taxon>
        <taxon>Pseudomonadota</taxon>
        <taxon>Gammaproteobacteria</taxon>
        <taxon>Pasteurellales</taxon>
        <taxon>Pasteurellaceae</taxon>
        <taxon>Frederiksenia</taxon>
    </lineage>
</organism>
<feature type="binding site" description="covalent" evidence="8">
    <location>
        <position position="55"/>
    </location>
    <ligand>
        <name>heme c</name>
        <dbReference type="ChEBI" id="CHEBI:61717"/>
        <label>1</label>
    </ligand>
</feature>
<dbReference type="GO" id="GO:0020037">
    <property type="term" value="F:heme binding"/>
    <property type="evidence" value="ECO:0007669"/>
    <property type="project" value="InterPro"/>
</dbReference>
<evidence type="ECO:0000313" key="13">
    <source>
        <dbReference type="EMBL" id="RPE95674.1"/>
    </source>
</evidence>
<feature type="binding site" description="covalent" evidence="8">
    <location>
        <position position="233"/>
    </location>
    <ligand>
        <name>heme c</name>
        <dbReference type="ChEBI" id="CHEBI:61717"/>
        <label>2</label>
    </ligand>
</feature>
<dbReference type="GO" id="GO:0042597">
    <property type="term" value="C:periplasmic space"/>
    <property type="evidence" value="ECO:0007669"/>
    <property type="project" value="UniProtKB-SubCell"/>
</dbReference>
<dbReference type="EMBL" id="CP015029">
    <property type="protein sequence ID" value="QIM64003.1"/>
    <property type="molecule type" value="Genomic_DNA"/>
</dbReference>
<gene>
    <name evidence="12" type="ORF">A4G17_00330</name>
    <name evidence="13" type="ORF">EDC49_0047</name>
</gene>
<dbReference type="Proteomes" id="UP000276901">
    <property type="component" value="Unassembled WGS sequence"/>
</dbReference>